<dbReference type="GO" id="GO:0006508">
    <property type="term" value="P:proteolysis"/>
    <property type="evidence" value="ECO:0007669"/>
    <property type="project" value="UniProtKB-KW"/>
</dbReference>
<evidence type="ECO:0000313" key="15">
    <source>
        <dbReference type="EMBL" id="OGG42955.1"/>
    </source>
</evidence>
<proteinExistence type="inferred from homology"/>
<dbReference type="Proteomes" id="UP000176633">
    <property type="component" value="Unassembled WGS sequence"/>
</dbReference>
<evidence type="ECO:0000259" key="14">
    <source>
        <dbReference type="Pfam" id="PF02163"/>
    </source>
</evidence>
<dbReference type="Pfam" id="PF02163">
    <property type="entry name" value="Peptidase_M50"/>
    <property type="match status" value="1"/>
</dbReference>
<dbReference type="InterPro" id="IPR044537">
    <property type="entry name" value="Rip2-like"/>
</dbReference>
<dbReference type="STRING" id="1798473.A3G50_00250"/>
<evidence type="ECO:0000256" key="10">
    <source>
        <dbReference type="ARBA" id="ARBA00022989"/>
    </source>
</evidence>
<organism evidence="15 16">
    <name type="scientific">Candidatus Jorgensenbacteria bacterium RIFCSPLOWO2_12_FULL_42_11</name>
    <dbReference type="NCBI Taxonomy" id="1798473"/>
    <lineage>
        <taxon>Bacteria</taxon>
        <taxon>Candidatus Joergenseniibacteriota</taxon>
    </lineage>
</organism>
<evidence type="ECO:0000256" key="8">
    <source>
        <dbReference type="ARBA" id="ARBA00022801"/>
    </source>
</evidence>
<sequence>MPDISIKIFQLIVLYSSIVIHEVSHGMAAYKLGDPTAKLAGRLSFNPLKHIDPFGTVILPLLLVFSQSPFIICYAKPVPFNPNNFRDVKKGTILTGLAGPLSNIVLAIIFGLLIRLLSFFGLLSFDLLSLLSVIVFLNILLALFNLAPFPPFDGHHLVFSLLPGELRGLKVFLSENSWILMLVWIFIIFPSLLVPLVYQFSRIIIGGSIGL</sequence>
<comment type="subcellular location">
    <subcellularLocation>
        <location evidence="2">Cell membrane</location>
        <topology evidence="2">Multi-pass membrane protein</topology>
    </subcellularLocation>
</comment>
<keyword evidence="5" id="KW-0645">Protease</keyword>
<keyword evidence="7" id="KW-0479">Metal-binding</keyword>
<gene>
    <name evidence="15" type="ORF">A3G50_00250</name>
</gene>
<dbReference type="InterPro" id="IPR052348">
    <property type="entry name" value="Metallopeptidase_M50B"/>
</dbReference>
<evidence type="ECO:0000313" key="16">
    <source>
        <dbReference type="Proteomes" id="UP000176633"/>
    </source>
</evidence>
<evidence type="ECO:0000256" key="13">
    <source>
        <dbReference type="SAM" id="Phobius"/>
    </source>
</evidence>
<feature type="domain" description="Peptidase M50" evidence="14">
    <location>
        <begin position="127"/>
        <end position="164"/>
    </location>
</feature>
<dbReference type="InterPro" id="IPR008915">
    <property type="entry name" value="Peptidase_M50"/>
</dbReference>
<comment type="cofactor">
    <cofactor evidence="1">
        <name>Zn(2+)</name>
        <dbReference type="ChEBI" id="CHEBI:29105"/>
    </cofactor>
</comment>
<evidence type="ECO:0000256" key="1">
    <source>
        <dbReference type="ARBA" id="ARBA00001947"/>
    </source>
</evidence>
<evidence type="ECO:0000256" key="5">
    <source>
        <dbReference type="ARBA" id="ARBA00022670"/>
    </source>
</evidence>
<dbReference type="PANTHER" id="PTHR35864">
    <property type="entry name" value="ZINC METALLOPROTEASE MJ0611-RELATED"/>
    <property type="match status" value="1"/>
</dbReference>
<keyword evidence="8" id="KW-0378">Hydrolase</keyword>
<dbReference type="PANTHER" id="PTHR35864:SF1">
    <property type="entry name" value="ZINC METALLOPROTEASE YWHC-RELATED"/>
    <property type="match status" value="1"/>
</dbReference>
<accession>A0A1F6C177</accession>
<feature type="transmembrane region" description="Helical" evidence="13">
    <location>
        <begin position="51"/>
        <end position="72"/>
    </location>
</feature>
<evidence type="ECO:0000256" key="4">
    <source>
        <dbReference type="ARBA" id="ARBA00022475"/>
    </source>
</evidence>
<feature type="transmembrane region" description="Helical" evidence="13">
    <location>
        <begin position="178"/>
        <end position="198"/>
    </location>
</feature>
<name>A0A1F6C177_9BACT</name>
<evidence type="ECO:0000256" key="9">
    <source>
        <dbReference type="ARBA" id="ARBA00022833"/>
    </source>
</evidence>
<keyword evidence="10 13" id="KW-1133">Transmembrane helix</keyword>
<evidence type="ECO:0000256" key="6">
    <source>
        <dbReference type="ARBA" id="ARBA00022692"/>
    </source>
</evidence>
<feature type="transmembrane region" description="Helical" evidence="13">
    <location>
        <begin position="92"/>
        <end position="113"/>
    </location>
</feature>
<dbReference type="EMBL" id="MFKM01000030">
    <property type="protein sequence ID" value="OGG42955.1"/>
    <property type="molecule type" value="Genomic_DNA"/>
</dbReference>
<dbReference type="GO" id="GO:0008237">
    <property type="term" value="F:metallopeptidase activity"/>
    <property type="evidence" value="ECO:0007669"/>
    <property type="project" value="UniProtKB-KW"/>
</dbReference>
<keyword evidence="11" id="KW-0482">Metalloprotease</keyword>
<evidence type="ECO:0000256" key="11">
    <source>
        <dbReference type="ARBA" id="ARBA00023049"/>
    </source>
</evidence>
<evidence type="ECO:0000256" key="7">
    <source>
        <dbReference type="ARBA" id="ARBA00022723"/>
    </source>
</evidence>
<keyword evidence="4" id="KW-1003">Cell membrane</keyword>
<evidence type="ECO:0000256" key="12">
    <source>
        <dbReference type="ARBA" id="ARBA00023136"/>
    </source>
</evidence>
<comment type="similarity">
    <text evidence="3">Belongs to the peptidase M50B family.</text>
</comment>
<protein>
    <recommendedName>
        <fullName evidence="14">Peptidase M50 domain-containing protein</fullName>
    </recommendedName>
</protein>
<dbReference type="CDD" id="cd06158">
    <property type="entry name" value="S2P-M50_like_1"/>
    <property type="match status" value="1"/>
</dbReference>
<comment type="caution">
    <text evidence="15">The sequence shown here is derived from an EMBL/GenBank/DDBJ whole genome shotgun (WGS) entry which is preliminary data.</text>
</comment>
<dbReference type="GO" id="GO:0005886">
    <property type="term" value="C:plasma membrane"/>
    <property type="evidence" value="ECO:0007669"/>
    <property type="project" value="UniProtKB-SubCell"/>
</dbReference>
<keyword evidence="9" id="KW-0862">Zinc</keyword>
<evidence type="ECO:0000256" key="2">
    <source>
        <dbReference type="ARBA" id="ARBA00004651"/>
    </source>
</evidence>
<dbReference type="GO" id="GO:0046872">
    <property type="term" value="F:metal ion binding"/>
    <property type="evidence" value="ECO:0007669"/>
    <property type="project" value="UniProtKB-KW"/>
</dbReference>
<feature type="transmembrane region" description="Helical" evidence="13">
    <location>
        <begin position="125"/>
        <end position="147"/>
    </location>
</feature>
<keyword evidence="6 13" id="KW-0812">Transmembrane</keyword>
<keyword evidence="12 13" id="KW-0472">Membrane</keyword>
<evidence type="ECO:0000256" key="3">
    <source>
        <dbReference type="ARBA" id="ARBA00007931"/>
    </source>
</evidence>
<dbReference type="AlphaFoldDB" id="A0A1F6C177"/>
<reference evidence="15 16" key="1">
    <citation type="journal article" date="2016" name="Nat. Commun.">
        <title>Thousands of microbial genomes shed light on interconnected biogeochemical processes in an aquifer system.</title>
        <authorList>
            <person name="Anantharaman K."/>
            <person name="Brown C.T."/>
            <person name="Hug L.A."/>
            <person name="Sharon I."/>
            <person name="Castelle C.J."/>
            <person name="Probst A.J."/>
            <person name="Thomas B.C."/>
            <person name="Singh A."/>
            <person name="Wilkins M.J."/>
            <person name="Karaoz U."/>
            <person name="Brodie E.L."/>
            <person name="Williams K.H."/>
            <person name="Hubbard S.S."/>
            <person name="Banfield J.F."/>
        </authorList>
    </citation>
    <scope>NUCLEOTIDE SEQUENCE [LARGE SCALE GENOMIC DNA]</scope>
</reference>